<name>A0A3D4V976_9BACT</name>
<accession>A0A3D4V976</accession>
<keyword evidence="1" id="KW-0472">Membrane</keyword>
<keyword evidence="1" id="KW-1133">Transmembrane helix</keyword>
<gene>
    <name evidence="2" type="ORF">DGD08_09215</name>
</gene>
<evidence type="ECO:0000313" key="3">
    <source>
        <dbReference type="Proteomes" id="UP000264071"/>
    </source>
</evidence>
<dbReference type="Proteomes" id="UP000264071">
    <property type="component" value="Unassembled WGS sequence"/>
</dbReference>
<feature type="transmembrane region" description="Helical" evidence="1">
    <location>
        <begin position="89"/>
        <end position="114"/>
    </location>
</feature>
<sequence length="166" mass="18070">MRGVTGAFHELDTTVAAIEDLKKKRLGDVTVYSPTIRHELDHAIDAPVSVVRRFTLVGGLLGVSFGYWIAIWSSNYWPLVVGGKAFASWIPYTIIGFEVMVLVGALSTVAGMFINSRIPRLTTTTGYDARFSGGYFGIFIACDAAKADQAEALLREHGAAEVRREA</sequence>
<comment type="caution">
    <text evidence="2">The sequence shown here is derived from an EMBL/GenBank/DDBJ whole genome shotgun (WGS) entry which is preliminary data.</text>
</comment>
<dbReference type="OMA" id="FAAHLMV"/>
<proteinExistence type="predicted"/>
<dbReference type="EMBL" id="DPIY01000009">
    <property type="protein sequence ID" value="HCT57374.1"/>
    <property type="molecule type" value="Genomic_DNA"/>
</dbReference>
<feature type="transmembrane region" description="Helical" evidence="1">
    <location>
        <begin position="54"/>
        <end position="77"/>
    </location>
</feature>
<dbReference type="InterPro" id="IPR021776">
    <property type="entry name" value="ActD"/>
</dbReference>
<dbReference type="Pfam" id="PF11821">
    <property type="entry name" value="ActD"/>
    <property type="match status" value="1"/>
</dbReference>
<evidence type="ECO:0000313" key="2">
    <source>
        <dbReference type="EMBL" id="HCT57374.1"/>
    </source>
</evidence>
<dbReference type="PANTHER" id="PTHR40394:SF2">
    <property type="entry name" value="QUINOL:CYTOCHROME C OXIDOREDUCTASE MEMBRANE PROTEIN"/>
    <property type="match status" value="1"/>
</dbReference>
<dbReference type="PANTHER" id="PTHR40394">
    <property type="entry name" value="LIPOPROTEIN-RELATED"/>
    <property type="match status" value="1"/>
</dbReference>
<reference evidence="2 3" key="1">
    <citation type="journal article" date="2018" name="Nat. Biotechnol.">
        <title>A standardized bacterial taxonomy based on genome phylogeny substantially revises the tree of life.</title>
        <authorList>
            <person name="Parks D.H."/>
            <person name="Chuvochina M."/>
            <person name="Waite D.W."/>
            <person name="Rinke C."/>
            <person name="Skarshewski A."/>
            <person name="Chaumeil P.A."/>
            <person name="Hugenholtz P."/>
        </authorList>
    </citation>
    <scope>NUCLEOTIDE SEQUENCE [LARGE SCALE GENOMIC DNA]</scope>
    <source>
        <strain evidence="2">UBA8844</strain>
    </source>
</reference>
<organism evidence="2 3">
    <name type="scientific">Gemmatimonas aurantiaca</name>
    <dbReference type="NCBI Taxonomy" id="173480"/>
    <lineage>
        <taxon>Bacteria</taxon>
        <taxon>Pseudomonadati</taxon>
        <taxon>Gemmatimonadota</taxon>
        <taxon>Gemmatimonadia</taxon>
        <taxon>Gemmatimonadales</taxon>
        <taxon>Gemmatimonadaceae</taxon>
        <taxon>Gemmatimonas</taxon>
    </lineage>
</organism>
<evidence type="ECO:0000256" key="1">
    <source>
        <dbReference type="SAM" id="Phobius"/>
    </source>
</evidence>
<keyword evidence="1" id="KW-0812">Transmembrane</keyword>
<protein>
    <submittedName>
        <fullName evidence="2">DUF3341 domain-containing protein</fullName>
    </submittedName>
</protein>
<dbReference type="AlphaFoldDB" id="A0A3D4V976"/>